<organism evidence="1 2">
    <name type="scientific">Rhizopus stolonifer</name>
    <name type="common">Rhizopus nigricans</name>
    <dbReference type="NCBI Taxonomy" id="4846"/>
    <lineage>
        <taxon>Eukaryota</taxon>
        <taxon>Fungi</taxon>
        <taxon>Fungi incertae sedis</taxon>
        <taxon>Mucoromycota</taxon>
        <taxon>Mucoromycotina</taxon>
        <taxon>Mucoromycetes</taxon>
        <taxon>Mucorales</taxon>
        <taxon>Mucorineae</taxon>
        <taxon>Rhizopodaceae</taxon>
        <taxon>Rhizopus</taxon>
    </lineage>
</organism>
<feature type="non-terminal residue" evidence="1">
    <location>
        <position position="172"/>
    </location>
</feature>
<evidence type="ECO:0000313" key="1">
    <source>
        <dbReference type="EMBL" id="RCH81050.1"/>
    </source>
</evidence>
<dbReference type="Proteomes" id="UP000253551">
    <property type="component" value="Unassembled WGS sequence"/>
</dbReference>
<keyword evidence="2" id="KW-1185">Reference proteome</keyword>
<dbReference type="AlphaFoldDB" id="A0A367ITM9"/>
<proteinExistence type="predicted"/>
<dbReference type="EMBL" id="PJQM01005688">
    <property type="protein sequence ID" value="RCH81050.1"/>
    <property type="molecule type" value="Genomic_DNA"/>
</dbReference>
<evidence type="ECO:0000313" key="2">
    <source>
        <dbReference type="Proteomes" id="UP000253551"/>
    </source>
</evidence>
<feature type="non-terminal residue" evidence="1">
    <location>
        <position position="1"/>
    </location>
</feature>
<sequence length="172" mass="19596">VQFINTDPYPLGSVWRLTFFKIDKACSRAITTEGCASDLLPWWHLLDNNSEFSGAHIRHNEDENYSNTTKYKQAESTNQTTGKINPKEFLMSVDCWATGENDFFDLSVGRISLVKDTGQHEVWFSITTNTRATQPTSDHHTYGRLEHRLGIALVQMKTSGYWSENEKTGSIN</sequence>
<reference evidence="1 2" key="1">
    <citation type="journal article" date="2018" name="G3 (Bethesda)">
        <title>Phylogenetic and Phylogenomic Definition of Rhizopus Species.</title>
        <authorList>
            <person name="Gryganskyi A.P."/>
            <person name="Golan J."/>
            <person name="Dolatabadi S."/>
            <person name="Mondo S."/>
            <person name="Robb S."/>
            <person name="Idnurm A."/>
            <person name="Muszewska A."/>
            <person name="Steczkiewicz K."/>
            <person name="Masonjones S."/>
            <person name="Liao H.L."/>
            <person name="Gajdeczka M.T."/>
            <person name="Anike F."/>
            <person name="Vuek A."/>
            <person name="Anishchenko I.M."/>
            <person name="Voigt K."/>
            <person name="de Hoog G.S."/>
            <person name="Smith M.E."/>
            <person name="Heitman J."/>
            <person name="Vilgalys R."/>
            <person name="Stajich J.E."/>
        </authorList>
    </citation>
    <scope>NUCLEOTIDE SEQUENCE [LARGE SCALE GENOMIC DNA]</scope>
    <source>
        <strain evidence="1 2">LSU 92-RS-03</strain>
    </source>
</reference>
<protein>
    <submittedName>
        <fullName evidence="1">Uncharacterized protein</fullName>
    </submittedName>
</protein>
<comment type="caution">
    <text evidence="1">The sequence shown here is derived from an EMBL/GenBank/DDBJ whole genome shotgun (WGS) entry which is preliminary data.</text>
</comment>
<accession>A0A367ITM9</accession>
<gene>
    <name evidence="1" type="ORF">CU098_006616</name>
</gene>
<name>A0A367ITM9_RHIST</name>